<evidence type="ECO:0000256" key="6">
    <source>
        <dbReference type="ARBA" id="ARBA00023069"/>
    </source>
</evidence>
<dbReference type="Gene3D" id="3.80.10.10">
    <property type="entry name" value="Ribonuclease Inhibitor"/>
    <property type="match status" value="1"/>
</dbReference>
<dbReference type="Gene3D" id="2.60.40.10">
    <property type="entry name" value="Immunoglobulins"/>
    <property type="match status" value="6"/>
</dbReference>
<evidence type="ECO:0000256" key="8">
    <source>
        <dbReference type="ARBA" id="ARBA00023273"/>
    </source>
</evidence>
<keyword evidence="14" id="KW-1185">Reference proteome</keyword>
<keyword evidence="4" id="KW-0963">Cytoplasm</keyword>
<reference evidence="14" key="1">
    <citation type="journal article" date="2013" name="BMC Microbiol.">
        <title>Taxonomy and evolution of bacteriochlorophyll a-containing members of the OM60/NOR5 clade of marine gammaproteobacteria: description of Luminiphilus syltensis gen. nov., sp. nov., reclassification of Haliea rubra as Pseudohaliea rubra gen. nov., comb. nov., and emendation of Chromatocurvus halotolerans.</title>
        <authorList>
            <person name="Spring S."/>
            <person name="Riedel T."/>
            <person name="Sproer C."/>
            <person name="Yan S."/>
            <person name="Harder J."/>
            <person name="Fuchs B.M."/>
        </authorList>
    </citation>
    <scope>NUCLEOTIDE SEQUENCE [LARGE SCALE GENOMIC DNA]</scope>
    <source>
        <strain evidence="14">NOR51-B</strain>
    </source>
</reference>
<name>B8KVM5_9GAMM</name>
<feature type="signal peptide" evidence="10">
    <location>
        <begin position="1"/>
        <end position="25"/>
    </location>
</feature>
<dbReference type="Proteomes" id="UP000004699">
    <property type="component" value="Unassembled WGS sequence"/>
</dbReference>
<dbReference type="HOGENOM" id="CLU_277540_0_0_6"/>
<sequence length="1142" mass="115544">MKAKTNLTASVFILLALLFSSGAQAVDKTPPFTQADCADPTLNLIVGSQADVDSFPCTTVAGALTLSDSSTSPIVSLSPLNNLTRVDGQLRILLSVITSLDGLDNVTHVGSLSINNGTKSNQLTDISALDGLTSLGPRKCQPGVSSGDCLAELAIVSSTITQLPAWNIAGGTALEKLSLDGLPLADPAQLGDLPVPTKELTLGGLPLDTDQTGQLPALARIASAAQESVKLAKMAGVKALPAMPQTAILQVDELGLPDLSDITAAAFPALTGVVVTNLAGIDPAELAPIRDIESITFNTLPGLTGPNPLAGLTGGTFNALVLNSLTGVGTLADLSTVTSLEGLTIKDLDALTDLDGLQNLMTISQTLRLQSNAKLKNLNGLRNLVTGTLEDVDVTSNNTLTDITGLAGITGVSNSVVVYQNAVTECDVLVKSRLNPQPKKFYYVDPPCVYAAPTLTSSATALDFGSAPIGSTIDLPVTFQNSTGSISTTVDISAVSISGDSLGEYSVLSEDCSSGPLTGGSTRNACTVNVRFTVIQQGVDNAQLDLTYTTSDNSTPQSFPVTLTAAGTGVTGDQLIPKDKLDFDQVKLGASKTDTITIDNTGGSGPLTVSALTVTGADFTLSDNSCGNTYPQSVAAGSQCAITIRFAPSALGARSGLFTMDSDGATSPDSVTLLGSGVEPPAPLPSKTSLDFGDVPVGTVSPRQLVVVKNASPISSLPLGQLSASGDFALQSDTCSGATLTPVPQNGSLCLVFVTFNPTTTGPATGTLTIPGASGFPSANVALAGNGLQPASLTANPTILAFGTQTQPATLDVTITNIGGPGQDAQIGTASVTGTVTPQQFGIGVGTDTCSGTTLASQASCQISVTFDPEVEGVDTGSLDIPYNGGQTLNVALSGRGGDPVDYITPPSLSFGDIEIGSSSAPQTVTVTDNSGIALDIANVFSNDSAFSVQNDSCSGTRVAPNTSCTFEVVFTAVTRGHIVSTVDVISNSASSPDQVAVDGRGLAPGEAQVAPGLNIAFGDVAPGQNVQKVATITNIGDQPLPLGTLALSGDSAFSVPSDACSGQTLVNKGDNCAITVAFSPSGLGDVSATLDINPTITLTGTGAVAAPPQAIPTLGNMSRLLMILIVLLGVLCLLPRHARLR</sequence>
<dbReference type="Pfam" id="PF22544">
    <property type="entry name" value="HYDIN_VesB_CFA65-like_Ig"/>
    <property type="match status" value="2"/>
</dbReference>
<dbReference type="NCBIfam" id="NF012200">
    <property type="entry name" value="choice_anch_D"/>
    <property type="match status" value="6"/>
</dbReference>
<keyword evidence="7" id="KW-0325">Glycoprotein</keyword>
<dbReference type="SUPFAM" id="SSF52058">
    <property type="entry name" value="L domain-like"/>
    <property type="match status" value="2"/>
</dbReference>
<dbReference type="InterPro" id="IPR013783">
    <property type="entry name" value="Ig-like_fold"/>
</dbReference>
<evidence type="ECO:0000313" key="13">
    <source>
        <dbReference type="EMBL" id="EED34107.1"/>
    </source>
</evidence>
<dbReference type="PANTHER" id="PTHR31018:SF3">
    <property type="entry name" value="RECEPTOR PROTEIN-TYROSINE KINASE"/>
    <property type="match status" value="1"/>
</dbReference>
<dbReference type="InterPro" id="IPR053879">
    <property type="entry name" value="HYDIN_VesB_CFA65-like_Ig"/>
</dbReference>
<evidence type="ECO:0000313" key="14">
    <source>
        <dbReference type="Proteomes" id="UP000004699"/>
    </source>
</evidence>
<dbReference type="eggNOG" id="COG4409">
    <property type="taxonomic scope" value="Bacteria"/>
</dbReference>
<dbReference type="InterPro" id="IPR032675">
    <property type="entry name" value="LRR_dom_sf"/>
</dbReference>
<organism evidence="13 14">
    <name type="scientific">Luminiphilus syltensis NOR5-1B</name>
    <dbReference type="NCBI Taxonomy" id="565045"/>
    <lineage>
        <taxon>Bacteria</taxon>
        <taxon>Pseudomonadati</taxon>
        <taxon>Pseudomonadota</taxon>
        <taxon>Gammaproteobacteria</taxon>
        <taxon>Cellvibrionales</taxon>
        <taxon>Halieaceae</taxon>
        <taxon>Luminiphilus</taxon>
    </lineage>
</organism>
<evidence type="ECO:0000256" key="9">
    <source>
        <dbReference type="SAM" id="Phobius"/>
    </source>
</evidence>
<protein>
    <recommendedName>
        <fullName evidence="15">Choice-of-anchor D domain-containing protein</fullName>
    </recommendedName>
</protein>
<feature type="transmembrane region" description="Helical" evidence="9">
    <location>
        <begin position="1118"/>
        <end position="1135"/>
    </location>
</feature>
<dbReference type="STRING" id="565045.NOR51B_44"/>
<evidence type="ECO:0000256" key="4">
    <source>
        <dbReference type="ARBA" id="ARBA00022490"/>
    </source>
</evidence>
<keyword evidence="8" id="KW-0966">Cell projection</keyword>
<dbReference type="InterPro" id="IPR051648">
    <property type="entry name" value="CWI-Assembly_Regulator"/>
</dbReference>
<keyword evidence="5 10" id="KW-0732">Signal</keyword>
<dbReference type="AlphaFoldDB" id="B8KVM5"/>
<feature type="domain" description="HYDIN/VesB/CFA65-like Ig-like" evidence="12">
    <location>
        <begin position="1017"/>
        <end position="1093"/>
    </location>
</feature>
<dbReference type="Pfam" id="PF15780">
    <property type="entry name" value="ASH"/>
    <property type="match status" value="1"/>
</dbReference>
<evidence type="ECO:0008006" key="15">
    <source>
        <dbReference type="Google" id="ProtNLM"/>
    </source>
</evidence>
<dbReference type="GO" id="GO:0030313">
    <property type="term" value="C:cell envelope"/>
    <property type="evidence" value="ECO:0007669"/>
    <property type="project" value="UniProtKB-SubCell"/>
</dbReference>
<evidence type="ECO:0000256" key="5">
    <source>
        <dbReference type="ARBA" id="ARBA00022729"/>
    </source>
</evidence>
<feature type="domain" description="HYDIN/VesB/CFA65-like Ig-like" evidence="12">
    <location>
        <begin position="578"/>
        <end position="672"/>
    </location>
</feature>
<keyword evidence="6" id="KW-0969">Cilium</keyword>
<keyword evidence="9" id="KW-1133">Transmembrane helix</keyword>
<comment type="subcellular location">
    <subcellularLocation>
        <location evidence="2">Cell envelope</location>
    </subcellularLocation>
    <subcellularLocation>
        <location evidence="1">Cell projection</location>
        <location evidence="1">Cilium</location>
    </subcellularLocation>
    <subcellularLocation>
        <location evidence="3">Cytoplasm</location>
    </subcellularLocation>
</comment>
<dbReference type="InterPro" id="IPR031549">
    <property type="entry name" value="ASH"/>
</dbReference>
<proteinExistence type="predicted"/>
<dbReference type="PANTHER" id="PTHR31018">
    <property type="entry name" value="SPORULATION-SPECIFIC PROTEIN-RELATED"/>
    <property type="match status" value="1"/>
</dbReference>
<feature type="chain" id="PRO_5002876259" description="Choice-of-anchor D domain-containing protein" evidence="10">
    <location>
        <begin position="26"/>
        <end position="1142"/>
    </location>
</feature>
<evidence type="ECO:0000259" key="12">
    <source>
        <dbReference type="Pfam" id="PF22544"/>
    </source>
</evidence>
<evidence type="ECO:0000256" key="1">
    <source>
        <dbReference type="ARBA" id="ARBA00004138"/>
    </source>
</evidence>
<feature type="domain" description="Abnormal spindle-like microcephaly-associated protein ASH" evidence="11">
    <location>
        <begin position="906"/>
        <end position="993"/>
    </location>
</feature>
<keyword evidence="9" id="KW-0812">Transmembrane</keyword>
<gene>
    <name evidence="13" type="ORF">NOR51B_44</name>
</gene>
<evidence type="ECO:0000256" key="7">
    <source>
        <dbReference type="ARBA" id="ARBA00023180"/>
    </source>
</evidence>
<evidence type="ECO:0000256" key="3">
    <source>
        <dbReference type="ARBA" id="ARBA00004496"/>
    </source>
</evidence>
<evidence type="ECO:0000259" key="11">
    <source>
        <dbReference type="Pfam" id="PF15780"/>
    </source>
</evidence>
<keyword evidence="9" id="KW-0472">Membrane</keyword>
<accession>B8KVM5</accession>
<evidence type="ECO:0000256" key="10">
    <source>
        <dbReference type="SAM" id="SignalP"/>
    </source>
</evidence>
<dbReference type="OrthoDB" id="6192521at2"/>
<dbReference type="RefSeq" id="WP_009018855.1">
    <property type="nucleotide sequence ID" value="NZ_DS999411.1"/>
</dbReference>
<evidence type="ECO:0000256" key="2">
    <source>
        <dbReference type="ARBA" id="ARBA00004196"/>
    </source>
</evidence>
<dbReference type="GO" id="GO:0005737">
    <property type="term" value="C:cytoplasm"/>
    <property type="evidence" value="ECO:0007669"/>
    <property type="project" value="UniProtKB-SubCell"/>
</dbReference>
<dbReference type="EMBL" id="DS999411">
    <property type="protein sequence ID" value="EED34107.1"/>
    <property type="molecule type" value="Genomic_DNA"/>
</dbReference>